<sequence length="169" mass="18547">MATNETHRSASTPQDADGFCVGIVSAHAKAEIVGPLVAGTKKALIERGIARRDIVYMHGLRPFDLPFMAKRLMESEGGRLDGVICLGLLVRDEMADQFAFQSEAVARGIMKLNVKGKVPVIYGVLTCESEDQAQKFLGMDEGVSADHGWEWAKALVELVRLNRQLEHEP</sequence>
<evidence type="ECO:0000313" key="8">
    <source>
        <dbReference type="EMBL" id="TMW58219.1"/>
    </source>
</evidence>
<dbReference type="Proteomes" id="UP000794436">
    <property type="component" value="Unassembled WGS sequence"/>
</dbReference>
<dbReference type="GO" id="GO:0000906">
    <property type="term" value="F:6,7-dimethyl-8-ribityllumazine synthase activity"/>
    <property type="evidence" value="ECO:0007669"/>
    <property type="project" value="UniProtKB-EC"/>
</dbReference>
<comment type="catalytic activity">
    <reaction evidence="6 7">
        <text>(2S)-2-hydroxy-3-oxobutyl phosphate + 5-amino-6-(D-ribitylamino)uracil = 6,7-dimethyl-8-(1-D-ribityl)lumazine + phosphate + 2 H2O + H(+)</text>
        <dbReference type="Rhea" id="RHEA:26152"/>
        <dbReference type="ChEBI" id="CHEBI:15377"/>
        <dbReference type="ChEBI" id="CHEBI:15378"/>
        <dbReference type="ChEBI" id="CHEBI:15934"/>
        <dbReference type="ChEBI" id="CHEBI:43474"/>
        <dbReference type="ChEBI" id="CHEBI:58201"/>
        <dbReference type="ChEBI" id="CHEBI:58830"/>
        <dbReference type="EC" id="2.5.1.78"/>
    </reaction>
</comment>
<comment type="pathway">
    <text evidence="1 7">Cofactor biosynthesis; riboflavin biosynthesis; riboflavin from 2-hydroxy-3-oxobutyl phosphate and 5-amino-6-(D-ribitylamino)uracil: step 1/2.</text>
</comment>
<dbReference type="InterPro" id="IPR034964">
    <property type="entry name" value="LS"/>
</dbReference>
<organism evidence="8 9">
    <name type="scientific">Pythium oligandrum</name>
    <name type="common">Mycoparasitic fungus</name>
    <dbReference type="NCBI Taxonomy" id="41045"/>
    <lineage>
        <taxon>Eukaryota</taxon>
        <taxon>Sar</taxon>
        <taxon>Stramenopiles</taxon>
        <taxon>Oomycota</taxon>
        <taxon>Peronosporomycetes</taxon>
        <taxon>Pythiales</taxon>
        <taxon>Pythiaceae</taxon>
        <taxon>Pythium</taxon>
    </lineage>
</organism>
<dbReference type="Gene3D" id="3.40.50.960">
    <property type="entry name" value="Lumazine/riboflavin synthase"/>
    <property type="match status" value="1"/>
</dbReference>
<dbReference type="InterPro" id="IPR036467">
    <property type="entry name" value="LS/RS_sf"/>
</dbReference>
<dbReference type="AlphaFoldDB" id="A0A8K1C855"/>
<dbReference type="SUPFAM" id="SSF52121">
    <property type="entry name" value="Lumazine synthase"/>
    <property type="match status" value="1"/>
</dbReference>
<keyword evidence="5 7" id="KW-0808">Transferase</keyword>
<keyword evidence="9" id="KW-1185">Reference proteome</keyword>
<evidence type="ECO:0000256" key="2">
    <source>
        <dbReference type="ARBA" id="ARBA00007424"/>
    </source>
</evidence>
<protein>
    <recommendedName>
        <fullName evidence="3 7">6,7-dimethyl-8-ribityllumazine synthase</fullName>
        <shortName evidence="7">DMRL synthase</shortName>
        <ecNumber evidence="3 7">2.5.1.78</ecNumber>
    </recommendedName>
</protein>
<dbReference type="EMBL" id="SPLM01000112">
    <property type="protein sequence ID" value="TMW58219.1"/>
    <property type="molecule type" value="Genomic_DNA"/>
</dbReference>
<evidence type="ECO:0000256" key="5">
    <source>
        <dbReference type="ARBA" id="ARBA00022679"/>
    </source>
</evidence>
<gene>
    <name evidence="8" type="ORF">Poli38472_011807</name>
</gene>
<comment type="caution">
    <text evidence="8">The sequence shown here is derived from an EMBL/GenBank/DDBJ whole genome shotgun (WGS) entry which is preliminary data.</text>
</comment>
<evidence type="ECO:0000256" key="7">
    <source>
        <dbReference type="RuleBase" id="RU003795"/>
    </source>
</evidence>
<dbReference type="GO" id="GO:0009349">
    <property type="term" value="C:riboflavin synthase complex"/>
    <property type="evidence" value="ECO:0007669"/>
    <property type="project" value="UniProtKB-UniRule"/>
</dbReference>
<dbReference type="GO" id="GO:0009231">
    <property type="term" value="P:riboflavin biosynthetic process"/>
    <property type="evidence" value="ECO:0007669"/>
    <property type="project" value="UniProtKB-UniPathway"/>
</dbReference>
<dbReference type="EC" id="2.5.1.78" evidence="3 7"/>
<proteinExistence type="inferred from homology"/>
<reference evidence="8" key="1">
    <citation type="submission" date="2019-03" db="EMBL/GenBank/DDBJ databases">
        <title>Long read genome sequence of the mycoparasitic Pythium oligandrum ATCC 38472 isolated from sugarbeet rhizosphere.</title>
        <authorList>
            <person name="Gaulin E."/>
        </authorList>
    </citation>
    <scope>NUCLEOTIDE SEQUENCE</scope>
    <source>
        <strain evidence="8">ATCC 38472_TT</strain>
    </source>
</reference>
<comment type="similarity">
    <text evidence="2 7">Belongs to the DMRL synthase family.</text>
</comment>
<dbReference type="Pfam" id="PF00885">
    <property type="entry name" value="DMRL_synthase"/>
    <property type="match status" value="1"/>
</dbReference>
<dbReference type="UniPathway" id="UPA00275">
    <property type="reaction ID" value="UER00404"/>
</dbReference>
<name>A0A8K1C855_PYTOL</name>
<dbReference type="OrthoDB" id="2965at2759"/>
<comment type="function">
    <text evidence="7">Catalyzes the formation of 6,7-dimethyl-8-ribityllumazine by condensation of 5-amino-6-(D-ribitylamino)uracil with 3,4-dihydroxy-2-butanone 4-phosphate. This is the penultimate step in the biosynthesis of riboflavin.</text>
</comment>
<evidence type="ECO:0000256" key="1">
    <source>
        <dbReference type="ARBA" id="ARBA00004917"/>
    </source>
</evidence>
<evidence type="ECO:0000256" key="6">
    <source>
        <dbReference type="ARBA" id="ARBA00048785"/>
    </source>
</evidence>
<dbReference type="InterPro" id="IPR002180">
    <property type="entry name" value="LS/RS"/>
</dbReference>
<keyword evidence="4 7" id="KW-0686">Riboflavin biosynthesis</keyword>
<evidence type="ECO:0000313" key="9">
    <source>
        <dbReference type="Proteomes" id="UP000794436"/>
    </source>
</evidence>
<dbReference type="PANTHER" id="PTHR21058:SF0">
    <property type="entry name" value="6,7-DIMETHYL-8-RIBITYLLUMAZINE SYNTHASE"/>
    <property type="match status" value="1"/>
</dbReference>
<dbReference type="PANTHER" id="PTHR21058">
    <property type="entry name" value="6,7-DIMETHYL-8-RIBITYLLUMAZINE SYNTHASE DMRL SYNTHASE LUMAZINE SYNTHASE"/>
    <property type="match status" value="1"/>
</dbReference>
<accession>A0A8K1C855</accession>
<evidence type="ECO:0000256" key="3">
    <source>
        <dbReference type="ARBA" id="ARBA00012664"/>
    </source>
</evidence>
<evidence type="ECO:0000256" key="4">
    <source>
        <dbReference type="ARBA" id="ARBA00022619"/>
    </source>
</evidence>